<dbReference type="InterPro" id="IPR050979">
    <property type="entry name" value="LD-transpeptidase"/>
</dbReference>
<dbReference type="Pfam" id="PF03734">
    <property type="entry name" value="YkuD"/>
    <property type="match status" value="1"/>
</dbReference>
<dbReference type="STRING" id="582680.RS86_01868"/>
<keyword evidence="8" id="KW-0812">Transmembrane</keyword>
<comment type="caution">
    <text evidence="10">The sequence shown here is derived from an EMBL/GenBank/DDBJ whole genome shotgun (WGS) entry which is preliminary data.</text>
</comment>
<dbReference type="InterPro" id="IPR038054">
    <property type="entry name" value="LD_TPept-like_central_sf"/>
</dbReference>
<evidence type="ECO:0000256" key="7">
    <source>
        <dbReference type="SAM" id="MobiDB-lite"/>
    </source>
</evidence>
<evidence type="ECO:0000256" key="4">
    <source>
        <dbReference type="ARBA" id="ARBA00022984"/>
    </source>
</evidence>
<reference evidence="10 11" key="1">
    <citation type="submission" date="2015-02" db="EMBL/GenBank/DDBJ databases">
        <title>Draft genome sequences of ten Microbacterium spp. with emphasis on heavy metal contaminated environments.</title>
        <authorList>
            <person name="Corretto E."/>
        </authorList>
    </citation>
    <scope>NUCLEOTIDE SEQUENCE [LARGE SCALE GENOMIC DNA]</scope>
    <source>
        <strain evidence="10 11">ARN176</strain>
    </source>
</reference>
<dbReference type="PATRIC" id="fig|582680.6.peg.1934"/>
<dbReference type="Gene3D" id="2.40.440.10">
    <property type="entry name" value="L,D-transpeptidase catalytic domain-like"/>
    <property type="match status" value="1"/>
</dbReference>
<evidence type="ECO:0000256" key="2">
    <source>
        <dbReference type="ARBA" id="ARBA00022679"/>
    </source>
</evidence>
<evidence type="ECO:0000313" key="10">
    <source>
        <dbReference type="EMBL" id="KJL33209.1"/>
    </source>
</evidence>
<protein>
    <submittedName>
        <fullName evidence="10">L,D-transpeptidase catalytic domain</fullName>
    </submittedName>
</protein>
<keyword evidence="4 6" id="KW-0573">Peptidoglycan synthesis</keyword>
<dbReference type="PROSITE" id="PS52029">
    <property type="entry name" value="LD_TPASE"/>
    <property type="match status" value="1"/>
</dbReference>
<dbReference type="GO" id="GO:0016740">
    <property type="term" value="F:transferase activity"/>
    <property type="evidence" value="ECO:0007669"/>
    <property type="project" value="UniProtKB-KW"/>
</dbReference>
<dbReference type="GO" id="GO:0008360">
    <property type="term" value="P:regulation of cell shape"/>
    <property type="evidence" value="ECO:0007669"/>
    <property type="project" value="UniProtKB-UniRule"/>
</dbReference>
<dbReference type="Gene3D" id="3.10.20.800">
    <property type="match status" value="1"/>
</dbReference>
<dbReference type="AlphaFoldDB" id="A0A0F0LKK9"/>
<dbReference type="SUPFAM" id="SSF141523">
    <property type="entry name" value="L,D-transpeptidase catalytic domain-like"/>
    <property type="match status" value="1"/>
</dbReference>
<proteinExistence type="predicted"/>
<accession>A0A0F0LKK9</accession>
<dbReference type="Pfam" id="PF12229">
    <property type="entry name" value="PG_binding_4"/>
    <property type="match status" value="2"/>
</dbReference>
<dbReference type="GO" id="GO:0071555">
    <property type="term" value="P:cell wall organization"/>
    <property type="evidence" value="ECO:0007669"/>
    <property type="project" value="UniProtKB-UniRule"/>
</dbReference>
<dbReference type="InterPro" id="IPR022029">
    <property type="entry name" value="YoaR-like_PG-bd"/>
</dbReference>
<feature type="transmembrane region" description="Helical" evidence="8">
    <location>
        <begin position="75"/>
        <end position="96"/>
    </location>
</feature>
<dbReference type="InterPro" id="IPR038063">
    <property type="entry name" value="Transpep_catalytic_dom"/>
</dbReference>
<gene>
    <name evidence="10" type="ORF">RS86_01868</name>
</gene>
<comment type="pathway">
    <text evidence="1 6">Cell wall biogenesis; peptidoglycan biosynthesis.</text>
</comment>
<name>A0A0F0LKK9_9MICO</name>
<sequence length="511" mass="53046">MASRILERLTTLKGKGGVHVTDLVTAAGAPTEENSIVDGTDATTEAATGDGAGDRHAEWAPSEDAPRKKRHIGRWVGIGLGVLALGLGAASTILIAPGTAIAGVQVGGMTPGAAAEAVSNHLGAMQVTLTGDGGDKHVTGSDLGVHIDATKLADKAFADHPMWNITSWMSAPIAGTITLDDRAAEHALRAQVPTVYQDATDATVAFHGTGYAATPAKDGSGIDLKALTAAITAAAEKGQSSLAFEAKAAPVAPAISDKTAAATVAQLNTMLSAIGFYVGTERTVPVDAATAAGWITLKPDNGKLTITADQAAIQKTVDTLAAKVDRAPVNATTVVNSSGEALDDITPGVAGRQLGDVSGTAAAFASQISKGNGSFALPVKDTPFSSTSLLRKVDVNLSTETLTVTENGNVVDSWLISSGRGDFATHTGSFTVNWKLDSQNMGNTDLTKAPFYYQPNVKWVMYFNGDEALHGVYWHDNWGTPMSHGCVGMPEWRAEWLFDWSPQGTEVNVHY</sequence>
<dbReference type="EMBL" id="JYIX01000034">
    <property type="protein sequence ID" value="KJL33209.1"/>
    <property type="molecule type" value="Genomic_DNA"/>
</dbReference>
<feature type="active site" description="Proton donor/acceptor" evidence="6">
    <location>
        <position position="470"/>
    </location>
</feature>
<feature type="region of interest" description="Disordered" evidence="7">
    <location>
        <begin position="47"/>
        <end position="66"/>
    </location>
</feature>
<dbReference type="CDD" id="cd16913">
    <property type="entry name" value="YkuD_like"/>
    <property type="match status" value="1"/>
</dbReference>
<dbReference type="GO" id="GO:0018104">
    <property type="term" value="P:peptidoglycan-protein cross-linking"/>
    <property type="evidence" value="ECO:0007669"/>
    <property type="project" value="TreeGrafter"/>
</dbReference>
<keyword evidence="11" id="KW-1185">Reference proteome</keyword>
<feature type="active site" description="Nucleophile" evidence="6">
    <location>
        <position position="486"/>
    </location>
</feature>
<evidence type="ECO:0000313" key="11">
    <source>
        <dbReference type="Proteomes" id="UP000033740"/>
    </source>
</evidence>
<keyword evidence="8" id="KW-0472">Membrane</keyword>
<evidence type="ECO:0000259" key="9">
    <source>
        <dbReference type="PROSITE" id="PS52029"/>
    </source>
</evidence>
<evidence type="ECO:0000256" key="6">
    <source>
        <dbReference type="PROSITE-ProRule" id="PRU01373"/>
    </source>
</evidence>
<dbReference type="PANTHER" id="PTHR30582">
    <property type="entry name" value="L,D-TRANSPEPTIDASE"/>
    <property type="match status" value="1"/>
</dbReference>
<keyword evidence="3 6" id="KW-0133">Cell shape</keyword>
<feature type="domain" description="L,D-TPase catalytic" evidence="9">
    <location>
        <begin position="391"/>
        <end position="510"/>
    </location>
</feature>
<dbReference type="PANTHER" id="PTHR30582:SF2">
    <property type="entry name" value="L,D-TRANSPEPTIDASE YCIB-RELATED"/>
    <property type="match status" value="1"/>
</dbReference>
<dbReference type="GO" id="GO:0005576">
    <property type="term" value="C:extracellular region"/>
    <property type="evidence" value="ECO:0007669"/>
    <property type="project" value="TreeGrafter"/>
</dbReference>
<keyword evidence="8" id="KW-1133">Transmembrane helix</keyword>
<dbReference type="Proteomes" id="UP000033740">
    <property type="component" value="Unassembled WGS sequence"/>
</dbReference>
<dbReference type="UniPathway" id="UPA00219"/>
<evidence type="ECO:0000256" key="5">
    <source>
        <dbReference type="ARBA" id="ARBA00023316"/>
    </source>
</evidence>
<evidence type="ECO:0000256" key="3">
    <source>
        <dbReference type="ARBA" id="ARBA00022960"/>
    </source>
</evidence>
<evidence type="ECO:0000256" key="1">
    <source>
        <dbReference type="ARBA" id="ARBA00004752"/>
    </source>
</evidence>
<keyword evidence="2" id="KW-0808">Transferase</keyword>
<organism evidence="10 11">
    <name type="scientific">Microbacterium azadirachtae</name>
    <dbReference type="NCBI Taxonomy" id="582680"/>
    <lineage>
        <taxon>Bacteria</taxon>
        <taxon>Bacillati</taxon>
        <taxon>Actinomycetota</taxon>
        <taxon>Actinomycetes</taxon>
        <taxon>Micrococcales</taxon>
        <taxon>Microbacteriaceae</taxon>
        <taxon>Microbacterium</taxon>
    </lineage>
</organism>
<keyword evidence="5 6" id="KW-0961">Cell wall biogenesis/degradation</keyword>
<evidence type="ECO:0000256" key="8">
    <source>
        <dbReference type="SAM" id="Phobius"/>
    </source>
</evidence>
<dbReference type="GO" id="GO:0071972">
    <property type="term" value="F:peptidoglycan L,D-transpeptidase activity"/>
    <property type="evidence" value="ECO:0007669"/>
    <property type="project" value="TreeGrafter"/>
</dbReference>
<dbReference type="InterPro" id="IPR005490">
    <property type="entry name" value="LD_TPept_cat_dom"/>
</dbReference>